<proteinExistence type="inferred from homology"/>
<name>A0A939EZC0_9BACT</name>
<dbReference type="InterPro" id="IPR006035">
    <property type="entry name" value="Ureohydrolase"/>
</dbReference>
<sequence>MNLAIFFDPLAEELVSSAFSATTLAARVTPFLSVFPDWRAADLAVIGLDEWRGSAAGAPATHGADEVRRRFYQLQKGAGVVRLADLGNLRPGLTLEDTYQRLREIISALLEHGTVPILLGGSHDLDYGQFLAYETLERTVSFATIDARVDMAEQDGSRPEDSHLRRMLMHEPNFLFSFAQLAHQQYLVAPDVLAALQQMHFDRLRLGQVRDDIRQAEPLLRHADFVSFDIAAIRWNDAPGYYPANPFGLTNEEAAKLAWYAGLNDRLTSFGLYGYRPDHDSHGLAASVLATMLWYFVEGYYHRCPEPDFQSKRYIRYAVGLPDSRETPGKLVFYKSKHTEKWWLEVESLANSSVKRIIPCSYEDYIHAAQGDMPNRWFLTQALLG</sequence>
<keyword evidence="2" id="KW-0378">Hydrolase</keyword>
<dbReference type="Proteomes" id="UP000664144">
    <property type="component" value="Unassembled WGS sequence"/>
</dbReference>
<comment type="similarity">
    <text evidence="3">Belongs to the arginase family.</text>
</comment>
<evidence type="ECO:0000256" key="2">
    <source>
        <dbReference type="ARBA" id="ARBA00022801"/>
    </source>
</evidence>
<dbReference type="PANTHER" id="PTHR11358">
    <property type="entry name" value="ARGINASE/AGMATINASE"/>
    <property type="match status" value="1"/>
</dbReference>
<dbReference type="Gene3D" id="3.40.800.10">
    <property type="entry name" value="Ureohydrolase domain"/>
    <property type="match status" value="1"/>
</dbReference>
<dbReference type="GO" id="GO:0008783">
    <property type="term" value="F:agmatinase activity"/>
    <property type="evidence" value="ECO:0007669"/>
    <property type="project" value="TreeGrafter"/>
</dbReference>
<dbReference type="PANTHER" id="PTHR11358:SF26">
    <property type="entry name" value="GUANIDINO ACID HYDROLASE, MITOCHONDRIAL"/>
    <property type="match status" value="1"/>
</dbReference>
<keyword evidence="5" id="KW-1185">Reference proteome</keyword>
<keyword evidence="1" id="KW-0479">Metal-binding</keyword>
<gene>
    <name evidence="4" type="ORF">J0X19_18145</name>
</gene>
<dbReference type="PROSITE" id="PS51409">
    <property type="entry name" value="ARGINASE_2"/>
    <property type="match status" value="1"/>
</dbReference>
<protein>
    <submittedName>
        <fullName evidence="4">Formimidoylglutamase</fullName>
    </submittedName>
</protein>
<evidence type="ECO:0000313" key="4">
    <source>
        <dbReference type="EMBL" id="MBO0359886.1"/>
    </source>
</evidence>
<dbReference type="AlphaFoldDB" id="A0A939EZC0"/>
<dbReference type="EMBL" id="JAFLQZ010000014">
    <property type="protein sequence ID" value="MBO0359886.1"/>
    <property type="molecule type" value="Genomic_DNA"/>
</dbReference>
<dbReference type="GO" id="GO:0033389">
    <property type="term" value="P:putrescine biosynthetic process from arginine, via agmatine"/>
    <property type="evidence" value="ECO:0007669"/>
    <property type="project" value="TreeGrafter"/>
</dbReference>
<evidence type="ECO:0000256" key="1">
    <source>
        <dbReference type="ARBA" id="ARBA00022723"/>
    </source>
</evidence>
<dbReference type="InterPro" id="IPR023696">
    <property type="entry name" value="Ureohydrolase_dom_sf"/>
</dbReference>
<comment type="caution">
    <text evidence="4">The sequence shown here is derived from an EMBL/GenBank/DDBJ whole genome shotgun (WGS) entry which is preliminary data.</text>
</comment>
<dbReference type="CDD" id="cd09988">
    <property type="entry name" value="Formimidoylglutamase"/>
    <property type="match status" value="1"/>
</dbReference>
<accession>A0A939EZC0</accession>
<dbReference type="SUPFAM" id="SSF52768">
    <property type="entry name" value="Arginase/deacetylase"/>
    <property type="match status" value="1"/>
</dbReference>
<evidence type="ECO:0000313" key="5">
    <source>
        <dbReference type="Proteomes" id="UP000664144"/>
    </source>
</evidence>
<organism evidence="4 5">
    <name type="scientific">Hymenobacter telluris</name>
    <dbReference type="NCBI Taxonomy" id="2816474"/>
    <lineage>
        <taxon>Bacteria</taxon>
        <taxon>Pseudomonadati</taxon>
        <taxon>Bacteroidota</taxon>
        <taxon>Cytophagia</taxon>
        <taxon>Cytophagales</taxon>
        <taxon>Hymenobacteraceae</taxon>
        <taxon>Hymenobacter</taxon>
    </lineage>
</organism>
<reference evidence="4" key="1">
    <citation type="submission" date="2021-03" db="EMBL/GenBank/DDBJ databases">
        <authorList>
            <person name="Kim M.K."/>
        </authorList>
    </citation>
    <scope>NUCLEOTIDE SEQUENCE</scope>
    <source>
        <strain evidence="4">BT186</strain>
    </source>
</reference>
<dbReference type="Pfam" id="PF00491">
    <property type="entry name" value="Arginase"/>
    <property type="match status" value="1"/>
</dbReference>
<dbReference type="GO" id="GO:0046872">
    <property type="term" value="F:metal ion binding"/>
    <property type="evidence" value="ECO:0007669"/>
    <property type="project" value="UniProtKB-KW"/>
</dbReference>
<dbReference type="RefSeq" id="WP_206985828.1">
    <property type="nucleotide sequence ID" value="NZ_JAFLQZ010000014.1"/>
</dbReference>
<evidence type="ECO:0000256" key="3">
    <source>
        <dbReference type="PROSITE-ProRule" id="PRU00742"/>
    </source>
</evidence>